<accession>A0A6A6TQ50</accession>
<proteinExistence type="predicted"/>
<evidence type="ECO:0008006" key="3">
    <source>
        <dbReference type="Google" id="ProtNLM"/>
    </source>
</evidence>
<dbReference type="SUPFAM" id="SSF56059">
    <property type="entry name" value="Glutathione synthetase ATP-binding domain-like"/>
    <property type="match status" value="1"/>
</dbReference>
<dbReference type="OrthoDB" id="406765at2759"/>
<organism evidence="1 2">
    <name type="scientific">Lophiostoma macrostomum CBS 122681</name>
    <dbReference type="NCBI Taxonomy" id="1314788"/>
    <lineage>
        <taxon>Eukaryota</taxon>
        <taxon>Fungi</taxon>
        <taxon>Dikarya</taxon>
        <taxon>Ascomycota</taxon>
        <taxon>Pezizomycotina</taxon>
        <taxon>Dothideomycetes</taxon>
        <taxon>Pleosporomycetidae</taxon>
        <taxon>Pleosporales</taxon>
        <taxon>Lophiostomataceae</taxon>
        <taxon>Lophiostoma</taxon>
    </lineage>
</organism>
<evidence type="ECO:0000313" key="1">
    <source>
        <dbReference type="EMBL" id="KAF2661451.1"/>
    </source>
</evidence>
<sequence>MFAEGEPDASTLISTLNEHGIDAEWVIWDDPNVDWDNADLIAVRSTWDYQDKLTEILSWAARMGTKLLYGERAFVEHEQVVSPRTRAMRYFHSPNRMLYDHRWRDSSYRERHRQQARGQARVVGVSGIGVEVVQGGRANWVPSSPGPWVIQPFLESAKTEGEYAVFIIGGEVTAQMSKKPAKDSILVHEEHGGHHERIDVTNEARDAGQEALRAAQSILGIEIQYGRADLLRHNGQLALSEFEITEPQLYIDRIPNHAALFAKALENAIDVRLGQEGKHCLPSLWQEGK</sequence>
<dbReference type="Gene3D" id="3.30.470.20">
    <property type="entry name" value="ATP-grasp fold, B domain"/>
    <property type="match status" value="1"/>
</dbReference>
<dbReference type="AlphaFoldDB" id="A0A6A6TQ50"/>
<dbReference type="PANTHER" id="PTHR39217:SF1">
    <property type="entry name" value="GLUTATHIONE SYNTHETASE"/>
    <property type="match status" value="1"/>
</dbReference>
<protein>
    <recommendedName>
        <fullName evidence="3">ATP-grasp domain-containing protein</fullName>
    </recommendedName>
</protein>
<dbReference type="Proteomes" id="UP000799324">
    <property type="component" value="Unassembled WGS sequence"/>
</dbReference>
<keyword evidence="2" id="KW-1185">Reference proteome</keyword>
<dbReference type="EMBL" id="MU004293">
    <property type="protein sequence ID" value="KAF2661451.1"/>
    <property type="molecule type" value="Genomic_DNA"/>
</dbReference>
<reference evidence="1" key="1">
    <citation type="journal article" date="2020" name="Stud. Mycol.">
        <title>101 Dothideomycetes genomes: a test case for predicting lifestyles and emergence of pathogens.</title>
        <authorList>
            <person name="Haridas S."/>
            <person name="Albert R."/>
            <person name="Binder M."/>
            <person name="Bloem J."/>
            <person name="Labutti K."/>
            <person name="Salamov A."/>
            <person name="Andreopoulos B."/>
            <person name="Baker S."/>
            <person name="Barry K."/>
            <person name="Bills G."/>
            <person name="Bluhm B."/>
            <person name="Cannon C."/>
            <person name="Castanera R."/>
            <person name="Culley D."/>
            <person name="Daum C."/>
            <person name="Ezra D."/>
            <person name="Gonzalez J."/>
            <person name="Henrissat B."/>
            <person name="Kuo A."/>
            <person name="Liang C."/>
            <person name="Lipzen A."/>
            <person name="Lutzoni F."/>
            <person name="Magnuson J."/>
            <person name="Mondo S."/>
            <person name="Nolan M."/>
            <person name="Ohm R."/>
            <person name="Pangilinan J."/>
            <person name="Park H.-J."/>
            <person name="Ramirez L."/>
            <person name="Alfaro M."/>
            <person name="Sun H."/>
            <person name="Tritt A."/>
            <person name="Yoshinaga Y."/>
            <person name="Zwiers L.-H."/>
            <person name="Turgeon B."/>
            <person name="Goodwin S."/>
            <person name="Spatafora J."/>
            <person name="Crous P."/>
            <person name="Grigoriev I."/>
        </authorList>
    </citation>
    <scope>NUCLEOTIDE SEQUENCE</scope>
    <source>
        <strain evidence="1">CBS 122681</strain>
    </source>
</reference>
<dbReference type="InterPro" id="IPR053191">
    <property type="entry name" value="DcsG_Biosynth_Enzyme"/>
</dbReference>
<name>A0A6A6TQ50_9PLEO</name>
<dbReference type="PANTHER" id="PTHR39217">
    <property type="match status" value="1"/>
</dbReference>
<gene>
    <name evidence="1" type="ORF">K491DRAFT_673771</name>
</gene>
<evidence type="ECO:0000313" key="2">
    <source>
        <dbReference type="Proteomes" id="UP000799324"/>
    </source>
</evidence>